<dbReference type="SUPFAM" id="SSF111369">
    <property type="entry name" value="HlyD-like secretion proteins"/>
    <property type="match status" value="3"/>
</dbReference>
<dbReference type="InterPro" id="IPR059052">
    <property type="entry name" value="HH_YbhG-like"/>
</dbReference>
<dbReference type="PANTHER" id="PTHR32347">
    <property type="entry name" value="EFFLUX SYSTEM COMPONENT YKNX-RELATED"/>
    <property type="match status" value="1"/>
</dbReference>
<dbReference type="RefSeq" id="WP_092809020.1">
    <property type="nucleotide sequence ID" value="NZ_FMVW01000001.1"/>
</dbReference>
<evidence type="ECO:0000256" key="1">
    <source>
        <dbReference type="ARBA" id="ARBA00004196"/>
    </source>
</evidence>
<keyword evidence="7" id="KW-1185">Reference proteome</keyword>
<accession>A0A1G5M7X0</accession>
<gene>
    <name evidence="6" type="ORF">SAMN03080610_00189</name>
</gene>
<dbReference type="Proteomes" id="UP000199347">
    <property type="component" value="Unassembled WGS sequence"/>
</dbReference>
<dbReference type="PROSITE" id="PS51257">
    <property type="entry name" value="PROKAR_LIPOPROTEIN"/>
    <property type="match status" value="1"/>
</dbReference>
<evidence type="ECO:0000256" key="4">
    <source>
        <dbReference type="SAM" id="SignalP"/>
    </source>
</evidence>
<evidence type="ECO:0000259" key="5">
    <source>
        <dbReference type="Pfam" id="PF25881"/>
    </source>
</evidence>
<dbReference type="GO" id="GO:0030313">
    <property type="term" value="C:cell envelope"/>
    <property type="evidence" value="ECO:0007669"/>
    <property type="project" value="UniProtKB-SubCell"/>
</dbReference>
<feature type="coiled-coil region" evidence="3">
    <location>
        <begin position="72"/>
        <end position="196"/>
    </location>
</feature>
<dbReference type="InterPro" id="IPR050465">
    <property type="entry name" value="UPF0194_transport"/>
</dbReference>
<dbReference type="STRING" id="1120955.SAMN03080610_00189"/>
<organism evidence="6 7">
    <name type="scientific">Afifella marina DSM 2698</name>
    <dbReference type="NCBI Taxonomy" id="1120955"/>
    <lineage>
        <taxon>Bacteria</taxon>
        <taxon>Pseudomonadati</taxon>
        <taxon>Pseudomonadota</taxon>
        <taxon>Alphaproteobacteria</taxon>
        <taxon>Hyphomicrobiales</taxon>
        <taxon>Afifellaceae</taxon>
        <taxon>Afifella</taxon>
    </lineage>
</organism>
<feature type="signal peptide" evidence="4">
    <location>
        <begin position="1"/>
        <end position="19"/>
    </location>
</feature>
<evidence type="ECO:0000313" key="7">
    <source>
        <dbReference type="Proteomes" id="UP000199347"/>
    </source>
</evidence>
<reference evidence="7" key="1">
    <citation type="submission" date="2016-10" db="EMBL/GenBank/DDBJ databases">
        <authorList>
            <person name="Varghese N."/>
            <person name="Submissions S."/>
        </authorList>
    </citation>
    <scope>NUCLEOTIDE SEQUENCE [LARGE SCALE GENOMIC DNA]</scope>
    <source>
        <strain evidence="7">DSM 2698</strain>
    </source>
</reference>
<evidence type="ECO:0000256" key="3">
    <source>
        <dbReference type="SAM" id="Coils"/>
    </source>
</evidence>
<keyword evidence="2 3" id="KW-0175">Coiled coil</keyword>
<evidence type="ECO:0000256" key="2">
    <source>
        <dbReference type="ARBA" id="ARBA00023054"/>
    </source>
</evidence>
<dbReference type="PANTHER" id="PTHR32347:SF23">
    <property type="entry name" value="BLL5650 PROTEIN"/>
    <property type="match status" value="1"/>
</dbReference>
<comment type="subcellular location">
    <subcellularLocation>
        <location evidence="1">Cell envelope</location>
    </subcellularLocation>
</comment>
<dbReference type="Gene3D" id="1.10.287.470">
    <property type="entry name" value="Helix hairpin bin"/>
    <property type="match status" value="3"/>
</dbReference>
<dbReference type="AlphaFoldDB" id="A0A1G5M7X0"/>
<name>A0A1G5M7X0_AFIMA</name>
<dbReference type="OrthoDB" id="9809385at2"/>
<feature type="domain" description="YbhG-like alpha-helical hairpin" evidence="5">
    <location>
        <begin position="70"/>
        <end position="197"/>
    </location>
</feature>
<evidence type="ECO:0000313" key="6">
    <source>
        <dbReference type="EMBL" id="SCZ20851.1"/>
    </source>
</evidence>
<keyword evidence="4" id="KW-0732">Signal</keyword>
<sequence length="326" mass="35165">MRVASALFVVLAAVATLSACGRAGEADAPSLQGYVEGDFVYAAPEIAGRLAEIKVQEGAQIEAGALLFTLDRQTIEAELRQSEAELAAAEAELADRREGQRPVELSVIEAQIDKARASRDQAEKEFQRQQDLFERGVIAKARLDQASEALSVAEAQLAEARRQKDVATLPARKDQIEAAERQVEAARAGVAQAKTKLAKTHVRAPEAGLIDDVYYRPGEVVAAGEPVLSLLPESERKIVFFVPEPKLAQLPHNAEIAISCDSCPAGLTAKVTRVSAEAEFTPPVIFSEKRRDKLLFRAEARPVGDTARLRVGQPVDVRLLASEPAS</sequence>
<dbReference type="Pfam" id="PF25881">
    <property type="entry name" value="HH_YBHG"/>
    <property type="match status" value="1"/>
</dbReference>
<dbReference type="EMBL" id="FMVW01000001">
    <property type="protein sequence ID" value="SCZ20851.1"/>
    <property type="molecule type" value="Genomic_DNA"/>
</dbReference>
<dbReference type="Gene3D" id="2.40.50.100">
    <property type="match status" value="2"/>
</dbReference>
<proteinExistence type="predicted"/>
<feature type="chain" id="PRO_5011522875" evidence="4">
    <location>
        <begin position="20"/>
        <end position="326"/>
    </location>
</feature>
<protein>
    <submittedName>
        <fullName evidence="6">HlyD family secretion protein</fullName>
    </submittedName>
</protein>